<reference evidence="1 2" key="1">
    <citation type="submission" date="2020-08" db="EMBL/GenBank/DDBJ databases">
        <title>Genomic Encyclopedia of Type Strains, Phase IV (KMG-IV): sequencing the most valuable type-strain genomes for metagenomic binning, comparative biology and taxonomic classification.</title>
        <authorList>
            <person name="Goeker M."/>
        </authorList>
    </citation>
    <scope>NUCLEOTIDE SEQUENCE [LARGE SCALE GENOMIC DNA]</scope>
    <source>
        <strain evidence="1 2">DSM 102235</strain>
    </source>
</reference>
<accession>A0A7W6GRE0</accession>
<dbReference type="EMBL" id="JACIEJ010000003">
    <property type="protein sequence ID" value="MBB3985276.1"/>
    <property type="molecule type" value="Genomic_DNA"/>
</dbReference>
<evidence type="ECO:0000313" key="2">
    <source>
        <dbReference type="Proteomes" id="UP000541426"/>
    </source>
</evidence>
<protein>
    <submittedName>
        <fullName evidence="1">Uncharacterized protein</fullName>
    </submittedName>
</protein>
<keyword evidence="2" id="KW-1185">Reference proteome</keyword>
<proteinExistence type="predicted"/>
<dbReference type="AlphaFoldDB" id="A0A7W6GRE0"/>
<dbReference type="Proteomes" id="UP000541426">
    <property type="component" value="Unassembled WGS sequence"/>
</dbReference>
<gene>
    <name evidence="1" type="ORF">GGQ68_001605</name>
</gene>
<sequence>MFRWLCASAFVLAALAGGHICVEALLSSLQHRHDHILACPCDDHAALRLADPRGSDRGRGGRVRIPSILRIPTAWGEGGLSVACALLPVTALTAQIEASHDRVAKTELLPLDLIF</sequence>
<comment type="caution">
    <text evidence="1">The sequence shown here is derived from an EMBL/GenBank/DDBJ whole genome shotgun (WGS) entry which is preliminary data.</text>
</comment>
<evidence type="ECO:0000313" key="1">
    <source>
        <dbReference type="EMBL" id="MBB3985276.1"/>
    </source>
</evidence>
<dbReference type="RefSeq" id="WP_183964672.1">
    <property type="nucleotide sequence ID" value="NZ_BAABBZ010000059.1"/>
</dbReference>
<name>A0A7W6GRE0_9RHOB</name>
<organism evidence="1 2">
    <name type="scientific">Sagittula marina</name>
    <dbReference type="NCBI Taxonomy" id="943940"/>
    <lineage>
        <taxon>Bacteria</taxon>
        <taxon>Pseudomonadati</taxon>
        <taxon>Pseudomonadota</taxon>
        <taxon>Alphaproteobacteria</taxon>
        <taxon>Rhodobacterales</taxon>
        <taxon>Roseobacteraceae</taxon>
        <taxon>Sagittula</taxon>
    </lineage>
</organism>